<feature type="domain" description="Fibronectin type-III" evidence="2">
    <location>
        <begin position="4043"/>
        <end position="4129"/>
    </location>
</feature>
<feature type="domain" description="Fibronectin type-III" evidence="2">
    <location>
        <begin position="203"/>
        <end position="295"/>
    </location>
</feature>
<feature type="domain" description="Fibronectin type-III" evidence="2">
    <location>
        <begin position="3520"/>
        <end position="3606"/>
    </location>
</feature>
<feature type="domain" description="Fibronectin type-III" evidence="2">
    <location>
        <begin position="2294"/>
        <end position="2383"/>
    </location>
</feature>
<sequence>MGLLGVISFSLALVSLTQISSCSAKGCKITSATASGPSSIRVKWKPCEDATNYFLDLRVKNNTNFAPVVVTLSARTTEWNVNGLRAGSDYSVTLKVFEFYYVVCVDTVEATTVPAKSQIVDGRALSSTSIMVEWTEVPSAEYYYLQVISQTTGEVFNQTYKNSSAVVGNLQSSSNYDIYIFTVNHAGMGGSSKVRTVTTLVMPPVGVQATQTGLGMARVTWQPVEDVLLYSVIVRDVDDPGSRPKVYNVSDTRLDVQGILPCSTYLISVSSFNKFLIPSEPTDHTYTTNKLTPVSSVSVDYTCTTDSVMVEWTGVFGADSYEAMAVSENGTKRMCTSPGTNCRISGLICSQSYVVHVVPISESCTNTLNTTTVTFQTVPCPPKQLELLRECSSEVIVFSWEHTNNTDHYMARAVDSQGVVQDCLTEDNSCYFTHTVCGRHYYFSVYSITGQCNSQMSSTVDIRTAPCIPQNLQTSADCSSDVLLSKWDLAEGALSYTVEAFGNRGTNSHYNCSSRSNSCAIEGLHCGEFLTVYITAYDDECASPRTLGPVAETVPCAPRNVSAVRECGADSITMTWIGGSAIFYVAIAVDIDGVIHSCNALDTMCQIVGLKCSTNYTAYVLASNFMCNSTGSEMVTIETAACPPNHIEASLDCAANQALISWLGQPEMNSYTAIIEDEIQGLLSCSSTNTSCWIPNLKCGQLYTVTVSHHDGICPSMPSMPIYMDSVPCGPEVTAGLDCRSGELNLSWESSSNAEGYLIFIQNSDKNMTFDTREPSLTFDMLECGKDYTIKVMSYNSSCVSHPSVLHVGKIPCVPTNVVARRTCGQSSVKVTWQASLGADSYQAAAVSRDGQRLLCPSNGTSCMLEGLMCGKVYSIHVSALNNLCASNESAPQTLQTAPCPPSQFNASINCANNSAMLTWNSSPNAVSYTGRAVSTDGHTVICDAQMNLSCHLHNLQCGKEYIFTVSASDGDCESPDSEPVILTTAPCAVQDVVTTLNCSTNTLTITWTPGSMPANYSVTALAADGTVLRNMTEGSICVLSDLKCGQQYNVTVRAVSKTCDGHSVSEVVNSVPCIPESVRGEVECSTNTLQASWDTTPGAASYITTLKGAGGFSSSCPSKNESCLFSSLKCAQMYTFTVMAVNDRCNSSESSTISAMTAPCDPTNVSATLNCSSGVATVTWGRSAGAINYTVVAEADGHMDSCHSPHGSCELTQLQCGEDYTVTVLAGDGKCNSSILAKTNITTAPCPPVILDYSLDCVSNNVSVTWISDKDAMNVTVHAISNLGYRSSCSSSTTNSCDMDDLMCGHTYTMHAVAQGVQCLSKPSATFEVVTAPCTPKNVEYTYSCETGITLLSWDETLGRETFYARIYSEDYMIPCPSGTTFCPPMSLPCGRMFYVEVTAVAGHCNSSVPGVTQIKTAPCPPMNLSASLVCENNTALVSWDQSASAVSYKVVATARDGDVKNCMTPNTSCYIPNMHCAETYVIMVTPYSDSCEGYHSYPYNYIAGPCPPTNVHVSLQCEGNIGHVTWDPALQADLYVVTAVPSAPDDHNHTCSSGGKNCSLTDLHCGETAVVTVVTTERGCTSEPSLPFTFQSVICPPTRVTGVTNCSNNDITVSWDPSPESGVEYFIRSQREGWTAANFSTSSTSHVVTGLQCGELYTLSVAVTDSECTSNFSVPIETETAPCPPTNLTARAECGTNLGNLTWAPVTHAISYTATLTGDHGHVVFCPSNTTTCAEKLDCGHRYTASMIASSATCNSSRGESLSFDSAPCLPDDVVAELDCVANTFAVQWRASVVDSGTYTALAIGSDESRLSCDAPTTNCTIQELKCGLNYSIVVTTSSVDCGIIEGSDYTMMSAPCKPVGVSVNLQCSTNMAFVTWSNSGPDQTQLVSAVDSRGRVTVCNSTSSNCTFEKLKCGETYTVGVVGLTDTCSSEITFAEAQVKTAPCVPKHPTARVDCVTGITSVTWDTAPGATNYAVYAQGDLGHYDECNNTDTNCYFRRLPCGQNYSITVVARHESCISLVSETIYVMTGPCPHSGLQTYLDCDTNTAVVSWTPGSGILYYNASADAFDIVDLKGCSSNGSSCNISSLRCGESYRVSVSGQGENCPSPARDWYRVNTAPCPPTQLTVDSSCHSNDIVVSWQASKGSFSYMAVAENKEGRQWACTNSTTTCKIFNLPCGQRFEVHAVGVDNECTGAKSNMEVIHTAPCEPQNIQSDLDCLSGVLNVTWESTGHFVQLCASVVSSSGDASIWKTADHHRVIPGMQCGQTYNVTVWAEDEACNSSYSPTKQVVTAPCPLSTFLPEVDCASGNVSVSWSNSSPGVMYTVFAVDSTGRQHNCSSKGTGCGFSRLKCGMKYSITITPSRDGCVGRDSPTQTIMTVPCVPQLSDSEMDCLTNSAWLMYEESEGAEDYVVTATDSQGNVQTYEFNSTSDRTLALPPLMCSKNITFTLQARDQQCSSAPSNAITTETAPCPPENVNMSVGCANHSVTAAWSAVPGALSYTATLEQINGGSACCTSPAPGSSCDVTHLPCGEMYILLVVAEGRTCNSSQSEGEIVRTVPCVPENLKANLSCKHNVASMSWNHSRGAQFYTVKAVGEDGHEVNCSDHENMCDLKGLHCGQYYTATVTAEDIHCQSKTSESVEIKTAPCTPAYITSEMDCEDNTLVVSWVDSPGADSYIATMRDSNGQATSCLGTTEGSCNVTGVGCGQVYHVSVVSSDGCCDSPPTPEVETPSVPCKASNIEATMDCYKQTAMVSWYPSDGAWTYEVTAITASGHNVSWEGNSTFVDLGGLLCGEGYTLCVKAVGETCSSDAYMAGELITEPCIPERINTLYSTTVGQVLWDAAAGADDYTVKGVTDRGLMVSCMANDTYCALYDMTCGQTYNISVTANNHVCSGLSTSTEDVVIMTEPCPPTNVQTSVRCQTDMGAVSWEASDSAIAYEALLSGRDSHEMSCYSNDTYCEVDGLHCGVVYYTSVIAIGETLNSSSSTPVLLVAAPCTPEIVTASLDCYNNTARVSWSETAGADSYAVTAMAMDGTSDSCETDGLWCNLTKLVCGQTYNISLISIGEDCRTEKKTEVTFSTRPCKPERVGVDLVCGTSTADLHWEESDGVELYMATAYSSTGIMKQCNSTNSTCYFSELQCGETYEFTVAAYVDMCCSEISSAVEIKTEPCQPSGLTLSGSCYNETVVLDWFEADGASAYRVMVTGDLGYVTAFQTEETILEADLPCGQLYTFTVQAQDGRCESPQSRPADFKTGPCIPKHVESFTPCENNTGSVSWGKSDGAEFYMAIAVGQDGHTHMCTSNTTICSWDDLHCGEQYTVHVVANDDLCSSMPSNSTSIHMAPCIPQNVDSSLNCTYKFGSVSWDPSETAEYYVVTAETNGGHRVQLSTNDTWTFISEFQCGQKYFLSVQAADSECTSLPSQPSVLQSVPCPPTDVSSSMNCLSNIAVVSWTGSAGAVFYTATVTQGDGYNMSCWTDTEECGMQNLNCGQDYTVEVIASNNECDSDPAEGDSLESGPCVPTDVEIKVNCSANEAEVSWSASEGAVSYRVSAKSRQGDVSICESPTPIGILTNLTCGQTYSVQVVAEDEICSSLPSQALEFESVPCTPTNASIVLDCYTNSALLDWAYAEGAVNYTATARSSSGNVSICSSNYTNCELLKLQCGETYEVTTVASNGMCSSPPSSTLQVKSVPCPPEDVTYIMDCSTNTAWVGWEPSIGADSYIVQALGLEEHETGCEAESSESCILTDLLCGFTYNISVIAVNSICNVTQSEVTQLHAVPCVPQQVESRVVCESGAVAVSWEPSKGATSYTTVALGNGGYTSSYNTTGTTYLFTDLLCGHNYTITVSASDEACSSAESYPEEINTAPCVPQRVTAEMMCSADTGVVTWEEDEVVSSYTVRAYGPDGHRTKCNGTGTYCQLLNMHCGQLYNLTVTAEDGVCDNSNAYLSLQSVPCKPTNVKAALLCHSNSAAVTWERASGALSYLAVGVTADGSHQTECNHTETHCDMTDLQCGQTYNVTVFAEDQYCSSMESEVSYMQTAPCPPESVAVNALCDDGDMTISWLPNPDAQHFYATAVSNTGARLHCNSSGTACTIFNLPCGQTYNITVVSKRDECESEPSAVVKTSSAPCVPSKPEGRLDCVSNSAWVTWEASEGADSYYVVAEGVGGHTSNCTSKFSPCNVPDLQCGTLYTFYVTAVNKHCNSSNSTTFELETGPCALTSVSAVTQCNNDTILVEWERTEDTPVYVVTAEGHDLSIISCNSSWNSCVLKKAKCGMHYSIIVSTSSDKCSSLRSPPKKIKTAPCAPENVTMTPSCEDHGASVTWGHSHVATSYLLISTGADGHVVHCNTSMNNCTLANLHCGQTYSLNITATGDNCTSPATTATFRSVPCEPSGLAVDVDCETNSAVLSWDASEGAVEYYGCAQPFEGDPIYCDSDFTSCVIEGLECGEVYNFSVEASDGFCNSSLSEPLQEGAAPCPPSTPKVRLQRIGQIHWAMASWEHIDCPDVEYLVEITGRIEDSPQAVMEVSSYWLPRPYFEFPMPCSTAYNLTVRSRNSGGVSEQSIAFIGVTVPCAPKNVQYSGTRESVRVSWESSVFATGYTIYDESGAERVELCSTEELFCQLIDFDPDNTTVIAYNDEGESNPSLEITGSLSLRRRRDLRTTEVFSHFDNGLEVPKLQNVTVSGVSLYVKWTTVKDANEYTLLIEEEQNKQQRVRTVEGDFYTETNLKPWTTYSVRIRAKNTITQSHYTRPVSRTTGSR</sequence>
<dbReference type="Proteomes" id="UP001178508">
    <property type="component" value="Chromosome 7"/>
</dbReference>
<dbReference type="Pfam" id="PF00041">
    <property type="entry name" value="fn3"/>
    <property type="match status" value="3"/>
</dbReference>
<feature type="domain" description="Fibronectin type-III" evidence="2">
    <location>
        <begin position="3433"/>
        <end position="3519"/>
    </location>
</feature>
<feature type="domain" description="Fibronectin type-III" evidence="2">
    <location>
        <begin position="115"/>
        <end position="202"/>
    </location>
</feature>
<feature type="domain" description="Fibronectin type-III" evidence="2">
    <location>
        <begin position="2474"/>
        <end position="2562"/>
    </location>
</feature>
<feature type="domain" description="Fibronectin type-III" evidence="2">
    <location>
        <begin position="1422"/>
        <end position="1508"/>
    </location>
</feature>
<keyword evidence="1" id="KW-0732">Signal</keyword>
<evidence type="ECO:0000313" key="4">
    <source>
        <dbReference type="Proteomes" id="UP001178508"/>
    </source>
</evidence>
<feature type="domain" description="Fibronectin type-III" evidence="2">
    <location>
        <begin position="814"/>
        <end position="900"/>
    </location>
</feature>
<dbReference type="SMART" id="SM00060">
    <property type="entry name" value="FN3"/>
    <property type="match status" value="41"/>
</dbReference>
<organism evidence="3 4">
    <name type="scientific">Xyrichtys novacula</name>
    <name type="common">Pearly razorfish</name>
    <name type="synonym">Hemipteronotus novacula</name>
    <dbReference type="NCBI Taxonomy" id="13765"/>
    <lineage>
        <taxon>Eukaryota</taxon>
        <taxon>Metazoa</taxon>
        <taxon>Chordata</taxon>
        <taxon>Craniata</taxon>
        <taxon>Vertebrata</taxon>
        <taxon>Euteleostomi</taxon>
        <taxon>Actinopterygii</taxon>
        <taxon>Neopterygii</taxon>
        <taxon>Teleostei</taxon>
        <taxon>Neoteleostei</taxon>
        <taxon>Acanthomorphata</taxon>
        <taxon>Eupercaria</taxon>
        <taxon>Labriformes</taxon>
        <taxon>Labridae</taxon>
        <taxon>Xyrichtys</taxon>
    </lineage>
</organism>
<dbReference type="PANTHER" id="PTHR47135:SF3">
    <property type="entry name" value="FIBRONECTIN TYPE-III DOMAIN-CONTAINING PROTEIN"/>
    <property type="match status" value="1"/>
</dbReference>
<feature type="domain" description="Fibronectin type-III" evidence="2">
    <location>
        <begin position="4673"/>
        <end position="4759"/>
    </location>
</feature>
<feature type="domain" description="Fibronectin type-III" evidence="2">
    <location>
        <begin position="3086"/>
        <end position="3172"/>
    </location>
</feature>
<feature type="domain" description="Fibronectin type-III" evidence="2">
    <location>
        <begin position="3782"/>
        <end position="3868"/>
    </location>
</feature>
<keyword evidence="4" id="KW-1185">Reference proteome</keyword>
<feature type="domain" description="Fibronectin type-III" evidence="2">
    <location>
        <begin position="4304"/>
        <end position="4392"/>
    </location>
</feature>
<feature type="domain" description="Fibronectin type-III" evidence="2">
    <location>
        <begin position="1509"/>
        <end position="1597"/>
    </location>
</feature>
<dbReference type="Gene3D" id="2.60.40.10">
    <property type="entry name" value="Immunoglobulins"/>
    <property type="match status" value="22"/>
</dbReference>
<protein>
    <submittedName>
        <fullName evidence="3">Uncharacterized protein LOC117806306</fullName>
    </submittedName>
</protein>
<feature type="domain" description="Fibronectin type-III" evidence="2">
    <location>
        <begin position="557"/>
        <end position="642"/>
    </location>
</feature>
<feature type="domain" description="Fibronectin type-III" evidence="2">
    <location>
        <begin position="3955"/>
        <end position="4042"/>
    </location>
</feature>
<feature type="domain" description="Fibronectin type-III" evidence="2">
    <location>
        <begin position="3607"/>
        <end position="3693"/>
    </location>
</feature>
<feature type="domain" description="Fibronectin type-III" evidence="2">
    <location>
        <begin position="989"/>
        <end position="1078"/>
    </location>
</feature>
<feature type="signal peptide" evidence="1">
    <location>
        <begin position="1"/>
        <end position="24"/>
    </location>
</feature>
<evidence type="ECO:0000259" key="2">
    <source>
        <dbReference type="PROSITE" id="PS50853"/>
    </source>
</evidence>
<accession>A0AAV1FLE3</accession>
<feature type="domain" description="Fibronectin type-III" evidence="2">
    <location>
        <begin position="4130"/>
        <end position="4216"/>
    </location>
</feature>
<evidence type="ECO:0000256" key="1">
    <source>
        <dbReference type="SAM" id="SignalP"/>
    </source>
</evidence>
<feature type="domain" description="Fibronectin type-III" evidence="2">
    <location>
        <begin position="3346"/>
        <end position="3432"/>
    </location>
</feature>
<name>A0AAV1FLE3_XYRNO</name>
<dbReference type="InterPro" id="IPR003961">
    <property type="entry name" value="FN3_dom"/>
</dbReference>
<dbReference type="CDD" id="cd00063">
    <property type="entry name" value="FN3"/>
    <property type="match status" value="10"/>
</dbReference>
<dbReference type="SUPFAM" id="SSF49265">
    <property type="entry name" value="Fibronectin type III"/>
    <property type="match status" value="35"/>
</dbReference>
<feature type="domain" description="Fibronectin type-III" evidence="2">
    <location>
        <begin position="1598"/>
        <end position="1685"/>
    </location>
</feature>
<feature type="domain" description="Fibronectin type-III" evidence="2">
    <location>
        <begin position="3694"/>
        <end position="3781"/>
    </location>
</feature>
<dbReference type="PANTHER" id="PTHR47135">
    <property type="entry name" value="FIBRONECTIN TYPE III DOMAIN-CONTAINING PROTEIN 7"/>
    <property type="match status" value="1"/>
</dbReference>
<evidence type="ECO:0000313" key="3">
    <source>
        <dbReference type="EMBL" id="CAJ1061142.1"/>
    </source>
</evidence>
<feature type="domain" description="Fibronectin type-III" evidence="2">
    <location>
        <begin position="2563"/>
        <end position="2649"/>
    </location>
</feature>
<reference evidence="3" key="1">
    <citation type="submission" date="2023-08" db="EMBL/GenBank/DDBJ databases">
        <authorList>
            <person name="Alioto T."/>
            <person name="Alioto T."/>
            <person name="Gomez Garrido J."/>
        </authorList>
    </citation>
    <scope>NUCLEOTIDE SEQUENCE</scope>
</reference>
<feature type="domain" description="Fibronectin type-III" evidence="2">
    <location>
        <begin position="2912"/>
        <end position="2998"/>
    </location>
</feature>
<proteinExistence type="predicted"/>
<dbReference type="EMBL" id="OY660870">
    <property type="protein sequence ID" value="CAJ1061142.1"/>
    <property type="molecule type" value="Genomic_DNA"/>
</dbReference>
<feature type="domain" description="Fibronectin type-III" evidence="2">
    <location>
        <begin position="2035"/>
        <end position="2122"/>
    </location>
</feature>
<feature type="chain" id="PRO_5043830298" evidence="1">
    <location>
        <begin position="25"/>
        <end position="4759"/>
    </location>
</feature>
<dbReference type="PROSITE" id="PS50853">
    <property type="entry name" value="FN3"/>
    <property type="match status" value="26"/>
</dbReference>
<dbReference type="InterPro" id="IPR036116">
    <property type="entry name" value="FN3_sf"/>
</dbReference>
<dbReference type="InterPro" id="IPR013783">
    <property type="entry name" value="Ig-like_fold"/>
</dbReference>
<gene>
    <name evidence="3" type="ORF">XNOV1_A023420</name>
</gene>
<feature type="domain" description="Fibronectin type-III" evidence="2">
    <location>
        <begin position="901"/>
        <end position="988"/>
    </location>
</feature>